<evidence type="ECO:0000256" key="4">
    <source>
        <dbReference type="ARBA" id="ARBA00046271"/>
    </source>
</evidence>
<dbReference type="Proteomes" id="UP001152888">
    <property type="component" value="Unassembled WGS sequence"/>
</dbReference>
<evidence type="ECO:0000313" key="6">
    <source>
        <dbReference type="Proteomes" id="UP001152888"/>
    </source>
</evidence>
<dbReference type="EMBL" id="CAKOFQ010006652">
    <property type="protein sequence ID" value="CAH1953798.1"/>
    <property type="molecule type" value="Genomic_DNA"/>
</dbReference>
<dbReference type="GO" id="GO:0016559">
    <property type="term" value="P:peroxisome fission"/>
    <property type="evidence" value="ECO:0007669"/>
    <property type="project" value="InterPro"/>
</dbReference>
<evidence type="ECO:0000313" key="5">
    <source>
        <dbReference type="EMBL" id="CAH1953798.1"/>
    </source>
</evidence>
<gene>
    <name evidence="5" type="ORF">ACAOBT_LOCUS231</name>
</gene>
<name>A0A9P0JI29_ACAOB</name>
<dbReference type="GO" id="GO:0005778">
    <property type="term" value="C:peroxisomal membrane"/>
    <property type="evidence" value="ECO:0007669"/>
    <property type="project" value="UniProtKB-SubCell"/>
</dbReference>
<dbReference type="PANTHER" id="PTHR12652">
    <property type="entry name" value="PEROXISOMAL BIOGENESIS FACTOR 11"/>
    <property type="match status" value="1"/>
</dbReference>
<dbReference type="PANTHER" id="PTHR12652:SF50">
    <property type="entry name" value="PEROXIN 11"/>
    <property type="match status" value="1"/>
</dbReference>
<keyword evidence="3" id="KW-0576">Peroxisome</keyword>
<keyword evidence="6" id="KW-1185">Reference proteome</keyword>
<evidence type="ECO:0008006" key="7">
    <source>
        <dbReference type="Google" id="ProtNLM"/>
    </source>
</evidence>
<dbReference type="AlphaFoldDB" id="A0A9P0JI29"/>
<accession>A0A9P0JI29</accession>
<dbReference type="OrthoDB" id="1721884at2759"/>
<sequence length="232" mass="27037">MDILVKINNQTNGRDKEARLLQYLSRLLWYRFQQSNIKGVQGLKNIEYQLSTFRKFLRFGRFVESLYATLPLFHEENAVLRYTIILSKIANSLFLLADHLLLLGRADFCPTDTQKWSRISNKYWLYSITMNLMRDFYEIYNILNSEKRIIMPKNGLRNLEDFKTLFLRSFMVLVNHQDILIDTVKNCCDFFIPYTALGHANLSPGTVGLLGSISSLMGLLVLINPENKLIPQ</sequence>
<dbReference type="InterPro" id="IPR008733">
    <property type="entry name" value="PEX11"/>
</dbReference>
<proteinExistence type="predicted"/>
<keyword evidence="1" id="KW-0962">Peroxisome biogenesis</keyword>
<evidence type="ECO:0000256" key="2">
    <source>
        <dbReference type="ARBA" id="ARBA00023136"/>
    </source>
</evidence>
<comment type="subcellular location">
    <subcellularLocation>
        <location evidence="4">Peroxisome membrane</location>
    </subcellularLocation>
</comment>
<dbReference type="Pfam" id="PF05648">
    <property type="entry name" value="PEX11"/>
    <property type="match status" value="1"/>
</dbReference>
<keyword evidence="2" id="KW-0472">Membrane</keyword>
<organism evidence="5 6">
    <name type="scientific">Acanthoscelides obtectus</name>
    <name type="common">Bean weevil</name>
    <name type="synonym">Bruchus obtectus</name>
    <dbReference type="NCBI Taxonomy" id="200917"/>
    <lineage>
        <taxon>Eukaryota</taxon>
        <taxon>Metazoa</taxon>
        <taxon>Ecdysozoa</taxon>
        <taxon>Arthropoda</taxon>
        <taxon>Hexapoda</taxon>
        <taxon>Insecta</taxon>
        <taxon>Pterygota</taxon>
        <taxon>Neoptera</taxon>
        <taxon>Endopterygota</taxon>
        <taxon>Coleoptera</taxon>
        <taxon>Polyphaga</taxon>
        <taxon>Cucujiformia</taxon>
        <taxon>Chrysomeloidea</taxon>
        <taxon>Chrysomelidae</taxon>
        <taxon>Bruchinae</taxon>
        <taxon>Bruchini</taxon>
        <taxon>Acanthoscelides</taxon>
    </lineage>
</organism>
<evidence type="ECO:0000256" key="1">
    <source>
        <dbReference type="ARBA" id="ARBA00022593"/>
    </source>
</evidence>
<reference evidence="5" key="1">
    <citation type="submission" date="2022-03" db="EMBL/GenBank/DDBJ databases">
        <authorList>
            <person name="Sayadi A."/>
        </authorList>
    </citation>
    <scope>NUCLEOTIDE SEQUENCE</scope>
</reference>
<evidence type="ECO:0000256" key="3">
    <source>
        <dbReference type="ARBA" id="ARBA00023140"/>
    </source>
</evidence>
<protein>
    <recommendedName>
        <fullName evidence="7">Peroxisomal membrane protein 11B</fullName>
    </recommendedName>
</protein>
<comment type="caution">
    <text evidence="5">The sequence shown here is derived from an EMBL/GenBank/DDBJ whole genome shotgun (WGS) entry which is preliminary data.</text>
</comment>